<dbReference type="RefSeq" id="WP_230779513.1">
    <property type="nucleotide sequence ID" value="NZ_BJZR01000049.1"/>
</dbReference>
<reference evidence="2 3" key="1">
    <citation type="submission" date="2019-07" db="EMBL/GenBank/DDBJ databases">
        <title>Whole genome shotgun sequence of Kocuria flava NBRC 107626.</title>
        <authorList>
            <person name="Hosoyama A."/>
            <person name="Uohara A."/>
            <person name="Ohji S."/>
            <person name="Ichikawa N."/>
        </authorList>
    </citation>
    <scope>NUCLEOTIDE SEQUENCE [LARGE SCALE GENOMIC DNA]</scope>
    <source>
        <strain evidence="2 3">NBRC 107626</strain>
    </source>
</reference>
<dbReference type="PANTHER" id="PTHR43072:SF54">
    <property type="entry name" value="GCN5-RELATED N-ACETYLTRANSFERASE"/>
    <property type="match status" value="1"/>
</dbReference>
<dbReference type="InterPro" id="IPR016181">
    <property type="entry name" value="Acyl_CoA_acyltransferase"/>
</dbReference>
<sequence length="284" mass="30038">MRTQGRLAQRLVPAGEVDEAGLDRLLDADPVAHAFVAAHVDAHRASRGGRVPPVLGTAGPDGVLTGACWVGTNVVPVALDEEGMDLVAGHLRRGGSRHASLFGPAEPVTGLWERLRRSWPRPFDVRPVQPLLALDHDPAVEAHPGVRTAGPEDLAAVLPASIAMFEEEVGYSPTAGGDRGYRDRVRGLVESGRCLVLTGEDGRVVFKADLGSVARGVAQVQGVWVDPAHRGRGLAVPCMAAAVRLARRRTPVVSLYVNDFNAPALATYARVGFARVGTFATVLL</sequence>
<comment type="caution">
    <text evidence="2">The sequence shown here is derived from an EMBL/GenBank/DDBJ whole genome shotgun (WGS) entry which is preliminary data.</text>
</comment>
<gene>
    <name evidence="2" type="ORF">KFL01_18620</name>
</gene>
<organism evidence="2 3">
    <name type="scientific">Kocuria flava</name>
    <dbReference type="NCBI Taxonomy" id="446860"/>
    <lineage>
        <taxon>Bacteria</taxon>
        <taxon>Bacillati</taxon>
        <taxon>Actinomycetota</taxon>
        <taxon>Actinomycetes</taxon>
        <taxon>Micrococcales</taxon>
        <taxon>Micrococcaceae</taxon>
        <taxon>Kocuria</taxon>
    </lineage>
</organism>
<evidence type="ECO:0000259" key="1">
    <source>
        <dbReference type="PROSITE" id="PS51186"/>
    </source>
</evidence>
<keyword evidence="3" id="KW-1185">Reference proteome</keyword>
<dbReference type="InterPro" id="IPR000182">
    <property type="entry name" value="GNAT_dom"/>
</dbReference>
<dbReference type="Proteomes" id="UP000321155">
    <property type="component" value="Unassembled WGS sequence"/>
</dbReference>
<evidence type="ECO:0000313" key="2">
    <source>
        <dbReference type="EMBL" id="GEO92556.1"/>
    </source>
</evidence>
<accession>A0ABQ0X4I3</accession>
<dbReference type="Gene3D" id="3.40.630.30">
    <property type="match status" value="1"/>
</dbReference>
<dbReference type="SUPFAM" id="SSF55729">
    <property type="entry name" value="Acyl-CoA N-acyltransferases (Nat)"/>
    <property type="match status" value="1"/>
</dbReference>
<dbReference type="PROSITE" id="PS51186">
    <property type="entry name" value="GNAT"/>
    <property type="match status" value="1"/>
</dbReference>
<feature type="domain" description="N-acetyltransferase" evidence="1">
    <location>
        <begin position="144"/>
        <end position="284"/>
    </location>
</feature>
<dbReference type="Pfam" id="PF00583">
    <property type="entry name" value="Acetyltransf_1"/>
    <property type="match status" value="1"/>
</dbReference>
<protein>
    <submittedName>
        <fullName evidence="2">N-acetyltransferase GCN5</fullName>
    </submittedName>
</protein>
<dbReference type="PIRSF" id="PIRSF021603">
    <property type="entry name" value="UCP21603_acetyltransf"/>
    <property type="match status" value="1"/>
</dbReference>
<name>A0ABQ0X4I3_9MICC</name>
<dbReference type="InterPro" id="IPR016794">
    <property type="entry name" value="UCP21603_acetyltransf"/>
</dbReference>
<dbReference type="PANTHER" id="PTHR43072">
    <property type="entry name" value="N-ACETYLTRANSFERASE"/>
    <property type="match status" value="1"/>
</dbReference>
<dbReference type="InterPro" id="IPR025289">
    <property type="entry name" value="DUF4081"/>
</dbReference>
<dbReference type="Pfam" id="PF13312">
    <property type="entry name" value="DUF4081"/>
    <property type="match status" value="1"/>
</dbReference>
<evidence type="ECO:0000313" key="3">
    <source>
        <dbReference type="Proteomes" id="UP000321155"/>
    </source>
</evidence>
<proteinExistence type="predicted"/>
<dbReference type="EMBL" id="BJZR01000049">
    <property type="protein sequence ID" value="GEO92556.1"/>
    <property type="molecule type" value="Genomic_DNA"/>
</dbReference>